<reference evidence="3" key="1">
    <citation type="journal article" date="2019" name="Int. J. Syst. Evol. Microbiol.">
        <title>The Global Catalogue of Microorganisms (GCM) 10K type strain sequencing project: providing services to taxonomists for standard genome sequencing and annotation.</title>
        <authorList>
            <consortium name="The Broad Institute Genomics Platform"/>
            <consortium name="The Broad Institute Genome Sequencing Center for Infectious Disease"/>
            <person name="Wu L."/>
            <person name="Ma J."/>
        </authorList>
    </citation>
    <scope>NUCLEOTIDE SEQUENCE [LARGE SCALE GENOMIC DNA]</scope>
    <source>
        <strain evidence="3">CGMCC 1.12376</strain>
    </source>
</reference>
<keyword evidence="1" id="KW-1133">Transmembrane helix</keyword>
<dbReference type="InterPro" id="IPR010897">
    <property type="entry name" value="Spore_II_P"/>
</dbReference>
<dbReference type="SUPFAM" id="SSF53187">
    <property type="entry name" value="Zn-dependent exopeptidases"/>
    <property type="match status" value="1"/>
</dbReference>
<dbReference type="Proteomes" id="UP001597221">
    <property type="component" value="Unassembled WGS sequence"/>
</dbReference>
<dbReference type="NCBIfam" id="TIGR02867">
    <property type="entry name" value="spore_II_P"/>
    <property type="match status" value="1"/>
</dbReference>
<sequence length="305" mass="35064">MQTDKELLDKVKNSFELEPRPEFVRETKRILITKANRSNKLYRFKEKIKYTLATALTLTLIIWLSFFNGTEYVTSSFQTLLSTVNQNNSVHPTINSSEPTVFIYHTHNTESFMPLLDTDDTNKAFDKEKNITMVGKRIADILEMQGINVLHDNTDIVQQLENRGLEYEDSYLISGEIVKNVLDEHESIKLVLDIHRDSLDRSFTTTNFGGTEVPRISFVIYQNNSNYEENFKVAELLHETLEDNYPGVSRGITISQGSNRGSYNQDLFRNSLLIEIGGFENTLEEEYRGAEIISDVIIDVLDKLD</sequence>
<keyword evidence="1" id="KW-0812">Transmembrane</keyword>
<proteinExistence type="predicted"/>
<organism evidence="2 3">
    <name type="scientific">Oceanobacillus luteolus</name>
    <dbReference type="NCBI Taxonomy" id="1274358"/>
    <lineage>
        <taxon>Bacteria</taxon>
        <taxon>Bacillati</taxon>
        <taxon>Bacillota</taxon>
        <taxon>Bacilli</taxon>
        <taxon>Bacillales</taxon>
        <taxon>Bacillaceae</taxon>
        <taxon>Oceanobacillus</taxon>
    </lineage>
</organism>
<dbReference type="Pfam" id="PF07454">
    <property type="entry name" value="SpoIIP"/>
    <property type="match status" value="1"/>
</dbReference>
<keyword evidence="1" id="KW-0472">Membrane</keyword>
<protein>
    <submittedName>
        <fullName evidence="2">Stage II sporulation protein P</fullName>
    </submittedName>
</protein>
<feature type="transmembrane region" description="Helical" evidence="1">
    <location>
        <begin position="50"/>
        <end position="67"/>
    </location>
</feature>
<evidence type="ECO:0000313" key="3">
    <source>
        <dbReference type="Proteomes" id="UP001597221"/>
    </source>
</evidence>
<dbReference type="RefSeq" id="WP_251517872.1">
    <property type="nucleotide sequence ID" value="NZ_JAMBON010000080.1"/>
</dbReference>
<accession>A0ABW4HNB2</accession>
<name>A0ABW4HNB2_9BACI</name>
<keyword evidence="3" id="KW-1185">Reference proteome</keyword>
<evidence type="ECO:0000256" key="1">
    <source>
        <dbReference type="SAM" id="Phobius"/>
    </source>
</evidence>
<comment type="caution">
    <text evidence="2">The sequence shown here is derived from an EMBL/GenBank/DDBJ whole genome shotgun (WGS) entry which is preliminary data.</text>
</comment>
<evidence type="ECO:0000313" key="2">
    <source>
        <dbReference type="EMBL" id="MFD1606801.1"/>
    </source>
</evidence>
<dbReference type="EMBL" id="JBHUDE010000013">
    <property type="protein sequence ID" value="MFD1606801.1"/>
    <property type="molecule type" value="Genomic_DNA"/>
</dbReference>
<gene>
    <name evidence="2" type="ORF">ACFSBH_03940</name>
</gene>